<evidence type="ECO:0000313" key="10">
    <source>
        <dbReference type="Proteomes" id="UP000071859"/>
    </source>
</evidence>
<comment type="caution">
    <text evidence="9">The sequence shown here is derived from an EMBL/GenBank/DDBJ whole genome shotgun (WGS) entry which is preliminary data.</text>
</comment>
<protein>
    <submittedName>
        <fullName evidence="9">Type III secretion protein</fullName>
    </submittedName>
</protein>
<dbReference type="InterPro" id="IPR002191">
    <property type="entry name" value="Bac_export_3"/>
</dbReference>
<keyword evidence="10" id="KW-1185">Reference proteome</keyword>
<comment type="similarity">
    <text evidence="2">Belongs to the FliQ/MopD/SpaQ family.</text>
</comment>
<name>A0A158EG29_9BURK</name>
<comment type="subcellular location">
    <subcellularLocation>
        <location evidence="1">Cell membrane</location>
        <topology evidence="1">Multi-pass membrane protein</topology>
    </subcellularLocation>
</comment>
<dbReference type="OrthoDB" id="8780569at2"/>
<keyword evidence="3" id="KW-1003">Cell membrane</keyword>
<dbReference type="AlphaFoldDB" id="A0A158EG29"/>
<dbReference type="InterPro" id="IPR006306">
    <property type="entry name" value="T3SS_HrpO"/>
</dbReference>
<dbReference type="PANTHER" id="PTHR34040:SF7">
    <property type="entry name" value="SURFACE PRESENTATION OF ANTIGENS PROTEIN SPAQ"/>
    <property type="match status" value="1"/>
</dbReference>
<keyword evidence="4 8" id="KW-0812">Transmembrane</keyword>
<dbReference type="RefSeq" id="WP_062611837.1">
    <property type="nucleotide sequence ID" value="NZ_FCOX02000092.1"/>
</dbReference>
<keyword evidence="5 8" id="KW-1133">Transmembrane helix</keyword>
<evidence type="ECO:0000313" key="9">
    <source>
        <dbReference type="EMBL" id="SAL05825.1"/>
    </source>
</evidence>
<dbReference type="PRINTS" id="PR00952">
    <property type="entry name" value="TYPE3IMQPROT"/>
</dbReference>
<evidence type="ECO:0000256" key="6">
    <source>
        <dbReference type="ARBA" id="ARBA00023026"/>
    </source>
</evidence>
<dbReference type="Proteomes" id="UP000071859">
    <property type="component" value="Unassembled WGS sequence"/>
</dbReference>
<gene>
    <name evidence="9" type="ORF">AWB78_07722</name>
</gene>
<feature type="transmembrane region" description="Helical" evidence="8">
    <location>
        <begin position="12"/>
        <end position="35"/>
    </location>
</feature>
<proteinExistence type="inferred from homology"/>
<accession>A0A158EG29</accession>
<evidence type="ECO:0000256" key="3">
    <source>
        <dbReference type="ARBA" id="ARBA00022475"/>
    </source>
</evidence>
<sequence>MKDDGLLQIMTQGFMLCVMLSMPVVVVAAVTGLLVSFIQAVFSMQDQTFSHGIKLVAVMIAIGIFGPWGGAAMINFVQQAFRIAFAP</sequence>
<dbReference type="GO" id="GO:0009306">
    <property type="term" value="P:protein secretion"/>
    <property type="evidence" value="ECO:0007669"/>
    <property type="project" value="InterPro"/>
</dbReference>
<evidence type="ECO:0000256" key="5">
    <source>
        <dbReference type="ARBA" id="ARBA00022989"/>
    </source>
</evidence>
<feature type="transmembrane region" description="Helical" evidence="8">
    <location>
        <begin position="55"/>
        <end position="77"/>
    </location>
</feature>
<dbReference type="GO" id="GO:0005886">
    <property type="term" value="C:plasma membrane"/>
    <property type="evidence" value="ECO:0007669"/>
    <property type="project" value="UniProtKB-SubCell"/>
</dbReference>
<evidence type="ECO:0000256" key="7">
    <source>
        <dbReference type="ARBA" id="ARBA00023136"/>
    </source>
</evidence>
<dbReference type="PANTHER" id="PTHR34040">
    <property type="entry name" value="FLAGELLAR BIOSYNTHETIC PROTEIN FLIQ"/>
    <property type="match status" value="1"/>
</dbReference>
<evidence type="ECO:0000256" key="1">
    <source>
        <dbReference type="ARBA" id="ARBA00004651"/>
    </source>
</evidence>
<organism evidence="9 10">
    <name type="scientific">Caballeronia calidae</name>
    <dbReference type="NCBI Taxonomy" id="1777139"/>
    <lineage>
        <taxon>Bacteria</taxon>
        <taxon>Pseudomonadati</taxon>
        <taxon>Pseudomonadota</taxon>
        <taxon>Betaproteobacteria</taxon>
        <taxon>Burkholderiales</taxon>
        <taxon>Burkholderiaceae</taxon>
        <taxon>Caballeronia</taxon>
    </lineage>
</organism>
<evidence type="ECO:0000256" key="2">
    <source>
        <dbReference type="ARBA" id="ARBA00006156"/>
    </source>
</evidence>
<dbReference type="NCBIfam" id="TIGR01403">
    <property type="entry name" value="fliQ_rel_III"/>
    <property type="match status" value="1"/>
</dbReference>
<keyword evidence="7 8" id="KW-0472">Membrane</keyword>
<reference evidence="9" key="1">
    <citation type="submission" date="2016-01" db="EMBL/GenBank/DDBJ databases">
        <authorList>
            <person name="Peeters C."/>
        </authorList>
    </citation>
    <scope>NUCLEOTIDE SEQUENCE</scope>
    <source>
        <strain evidence="9">LMG 29321</strain>
    </source>
</reference>
<keyword evidence="6" id="KW-0843">Virulence</keyword>
<dbReference type="EMBL" id="FCOX02000092">
    <property type="protein sequence ID" value="SAL05825.1"/>
    <property type="molecule type" value="Genomic_DNA"/>
</dbReference>
<evidence type="ECO:0000256" key="4">
    <source>
        <dbReference type="ARBA" id="ARBA00022692"/>
    </source>
</evidence>
<dbReference type="Pfam" id="PF01313">
    <property type="entry name" value="Bac_export_3"/>
    <property type="match status" value="1"/>
</dbReference>
<evidence type="ECO:0000256" key="8">
    <source>
        <dbReference type="SAM" id="Phobius"/>
    </source>
</evidence>